<reference evidence="1" key="1">
    <citation type="submission" date="2019-08" db="EMBL/GenBank/DDBJ databases">
        <authorList>
            <person name="Kucharzyk K."/>
            <person name="Murdoch R.W."/>
            <person name="Higgins S."/>
            <person name="Loffler F."/>
        </authorList>
    </citation>
    <scope>NUCLEOTIDE SEQUENCE</scope>
</reference>
<evidence type="ECO:0000313" key="1">
    <source>
        <dbReference type="EMBL" id="MPN32289.1"/>
    </source>
</evidence>
<gene>
    <name evidence="1" type="ORF">SDC9_179767</name>
</gene>
<protein>
    <submittedName>
        <fullName evidence="1">Uncharacterized protein</fullName>
    </submittedName>
</protein>
<comment type="caution">
    <text evidence="1">The sequence shown here is derived from an EMBL/GenBank/DDBJ whole genome shotgun (WGS) entry which is preliminary data.</text>
</comment>
<accession>A0A645H2R9</accession>
<organism evidence="1">
    <name type="scientific">bioreactor metagenome</name>
    <dbReference type="NCBI Taxonomy" id="1076179"/>
    <lineage>
        <taxon>unclassified sequences</taxon>
        <taxon>metagenomes</taxon>
        <taxon>ecological metagenomes</taxon>
    </lineage>
</organism>
<proteinExistence type="predicted"/>
<dbReference type="AlphaFoldDB" id="A0A645H2R9"/>
<name>A0A645H2R9_9ZZZZ</name>
<sequence length="137" mass="15407">MGHLRPQIVERCLLQRVDRTARVEERVEIDAADNLHPIARILAAKICKLAKALPPANLPDAARRRRRLIFRVCFVHIRPSGGAEKLAHNLGVLTALVPLKHGDLLVPQVQQNVVALRIGVLQFVLRPRARRNTKHAE</sequence>
<dbReference type="EMBL" id="VSSQ01084216">
    <property type="protein sequence ID" value="MPN32289.1"/>
    <property type="molecule type" value="Genomic_DNA"/>
</dbReference>